<dbReference type="AlphaFoldDB" id="A0A934PLV5"/>
<name>A0A934PLV5_9FLAO</name>
<protein>
    <submittedName>
        <fullName evidence="1">Uncharacterized protein</fullName>
    </submittedName>
</protein>
<keyword evidence="2" id="KW-1185">Reference proteome</keyword>
<reference evidence="1" key="1">
    <citation type="submission" date="2020-12" db="EMBL/GenBank/DDBJ databases">
        <title>Bacterial novel species Flavobacterium sp. SE-1-e isolated from soil.</title>
        <authorList>
            <person name="Jung H.-Y."/>
        </authorList>
    </citation>
    <scope>NUCLEOTIDE SEQUENCE</scope>
    <source>
        <strain evidence="1">SE-1-e</strain>
    </source>
</reference>
<gene>
    <name evidence="1" type="ORF">I5M07_05055</name>
</gene>
<dbReference type="RefSeq" id="WP_200105104.1">
    <property type="nucleotide sequence ID" value="NZ_JAEHFV010000001.1"/>
</dbReference>
<dbReference type="EMBL" id="JAEHFV010000001">
    <property type="protein sequence ID" value="MBK0369200.1"/>
    <property type="molecule type" value="Genomic_DNA"/>
</dbReference>
<accession>A0A934PLV5</accession>
<evidence type="ECO:0000313" key="1">
    <source>
        <dbReference type="EMBL" id="MBK0369200.1"/>
    </source>
</evidence>
<organism evidence="1 2">
    <name type="scientific">Flavobacterium agrisoli</name>
    <dbReference type="NCBI Taxonomy" id="2793066"/>
    <lineage>
        <taxon>Bacteria</taxon>
        <taxon>Pseudomonadati</taxon>
        <taxon>Bacteroidota</taxon>
        <taxon>Flavobacteriia</taxon>
        <taxon>Flavobacteriales</taxon>
        <taxon>Flavobacteriaceae</taxon>
        <taxon>Flavobacterium</taxon>
    </lineage>
</organism>
<sequence>MPHLLAKLKNVPLLSIKEVLENDKEFHASKGMFLKQLWQNADNENEVVFLFEVNDLQQTKQLITQLHSETLAQNPDANLPDMTYLQ</sequence>
<proteinExistence type="predicted"/>
<dbReference type="Proteomes" id="UP000609172">
    <property type="component" value="Unassembled WGS sequence"/>
</dbReference>
<evidence type="ECO:0000313" key="2">
    <source>
        <dbReference type="Proteomes" id="UP000609172"/>
    </source>
</evidence>
<comment type="caution">
    <text evidence="1">The sequence shown here is derived from an EMBL/GenBank/DDBJ whole genome shotgun (WGS) entry which is preliminary data.</text>
</comment>